<dbReference type="InterPro" id="IPR027417">
    <property type="entry name" value="P-loop_NTPase"/>
</dbReference>
<evidence type="ECO:0000256" key="7">
    <source>
        <dbReference type="SAM" id="MobiDB-lite"/>
    </source>
</evidence>
<dbReference type="InterPro" id="IPR010488">
    <property type="entry name" value="Zeta_toxin_domain"/>
</dbReference>
<reference evidence="10" key="1">
    <citation type="journal article" date="2019" name="Int. J. Syst. Evol. Microbiol.">
        <title>The Global Catalogue of Microorganisms (GCM) 10K type strain sequencing project: providing services to taxonomists for standard genome sequencing and annotation.</title>
        <authorList>
            <consortium name="The Broad Institute Genomics Platform"/>
            <consortium name="The Broad Institute Genome Sequencing Center for Infectious Disease"/>
            <person name="Wu L."/>
            <person name="Ma J."/>
        </authorList>
    </citation>
    <scope>NUCLEOTIDE SEQUENCE [LARGE SCALE GENOMIC DNA]</scope>
    <source>
        <strain evidence="10">JCM 4316</strain>
    </source>
</reference>
<dbReference type="Pfam" id="PF06414">
    <property type="entry name" value="Zeta_toxin"/>
    <property type="match status" value="2"/>
</dbReference>
<dbReference type="EC" id="2.7.1.176" evidence="2"/>
<name>A0ABP5TQY9_9ACTN</name>
<feature type="domain" description="Zeta toxin" evidence="8">
    <location>
        <begin position="330"/>
        <end position="518"/>
    </location>
</feature>
<evidence type="ECO:0000256" key="6">
    <source>
        <dbReference type="ARBA" id="ARBA00048178"/>
    </source>
</evidence>
<protein>
    <recommendedName>
        <fullName evidence="5">UDP-N-acetylglucosamine kinase</fullName>
        <ecNumber evidence="2">2.7.1.176</ecNumber>
    </recommendedName>
    <alternativeName>
        <fullName evidence="5">UDP-N-acetylglucosamine kinase</fullName>
    </alternativeName>
</protein>
<comment type="similarity">
    <text evidence="1">Belongs to the zeta toxin family.</text>
</comment>
<evidence type="ECO:0000259" key="8">
    <source>
        <dbReference type="Pfam" id="PF06414"/>
    </source>
</evidence>
<accession>A0ABP5TQY9</accession>
<comment type="caution">
    <text evidence="9">The sequence shown here is derived from an EMBL/GenBank/DDBJ whole genome shotgun (WGS) entry which is preliminary data.</text>
</comment>
<feature type="region of interest" description="Disordered" evidence="7">
    <location>
        <begin position="587"/>
        <end position="618"/>
    </location>
</feature>
<proteinExistence type="inferred from homology"/>
<organism evidence="9 10">
    <name type="scientific">Streptomyces cuspidosporus</name>
    <dbReference type="NCBI Taxonomy" id="66882"/>
    <lineage>
        <taxon>Bacteria</taxon>
        <taxon>Bacillati</taxon>
        <taxon>Actinomycetota</taxon>
        <taxon>Actinomycetes</taxon>
        <taxon>Kitasatosporales</taxon>
        <taxon>Streptomycetaceae</taxon>
        <taxon>Streptomyces</taxon>
    </lineage>
</organism>
<dbReference type="SUPFAM" id="SSF52540">
    <property type="entry name" value="P-loop containing nucleoside triphosphate hydrolases"/>
    <property type="match status" value="2"/>
</dbReference>
<evidence type="ECO:0000256" key="4">
    <source>
        <dbReference type="ARBA" id="ARBA00022840"/>
    </source>
</evidence>
<dbReference type="EMBL" id="BAAASD010000029">
    <property type="protein sequence ID" value="GAA2359489.1"/>
    <property type="molecule type" value="Genomic_DNA"/>
</dbReference>
<sequence length="618" mass="67926">MSERDAGPAVLSDAESQEVLSRLILPRWTKHALPQHRPVVVFVAGQPGSGKTQLADLIQAVLDRRGGALRIGSDLYKTAHRHYAELLAADVRTAGVKVRPDTRRWQAAVEEYGRTRGFDAVVETALADPEEFCATSCAYRRARFRIEILALATPEAVSQLGLLTRFLTEALAGGGRYVSWENHDTCAKRMPETLTVIETERLADRITVVCRDGEVLYDNELVDGVWRRQPAAGKAVAAGRARPWTARETAVFRRELAGTDQRLHREGLPCDKRLAVQRDTERAAALAEPVRRIAQATAESPGVAYHRLSAQEHRWIFDELIVPSYLSGITAQEEPVAVYVMGQPGAGKTRTARLVQRALRGRRPTRIVGEDFKVSHPDYLRLLEETPRTAGARIRADYQAWQDQAEAYVRDRRGDMVIEIAPGSAGQFLSSAAASRQAGYRVELVVLGVRAADSRQGTAARYVEASRGGLPARFTTAAGHDTCFAAVAEAVEAAELGSLVDSVVIMRRDGTAVYRNERRPDGAWGRPAGAVWALAAERQRPYTLQEAAAFFAVQRQLRAALPQYRAELIESAQLARPLMPLHLQPRRLAPSSRPAPLPLPARRPASAYGSVSSLKRAS</sequence>
<comment type="catalytic activity">
    <reaction evidence="6">
        <text>UDP-N-acetyl-alpha-D-glucosamine + ATP = UDP-N-acetyl-alpha-D-glucosamine 3'-phosphate + ADP + H(+)</text>
        <dbReference type="Rhea" id="RHEA:32671"/>
        <dbReference type="ChEBI" id="CHEBI:15378"/>
        <dbReference type="ChEBI" id="CHEBI:30616"/>
        <dbReference type="ChEBI" id="CHEBI:57705"/>
        <dbReference type="ChEBI" id="CHEBI:64353"/>
        <dbReference type="ChEBI" id="CHEBI:456216"/>
        <dbReference type="EC" id="2.7.1.176"/>
    </reaction>
</comment>
<dbReference type="Gene3D" id="3.40.50.300">
    <property type="entry name" value="P-loop containing nucleotide triphosphate hydrolases"/>
    <property type="match status" value="2"/>
</dbReference>
<evidence type="ECO:0000256" key="5">
    <source>
        <dbReference type="ARBA" id="ARBA00032897"/>
    </source>
</evidence>
<keyword evidence="10" id="KW-1185">Reference proteome</keyword>
<evidence type="ECO:0000313" key="10">
    <source>
        <dbReference type="Proteomes" id="UP001500253"/>
    </source>
</evidence>
<feature type="compositionally biased region" description="Polar residues" evidence="7">
    <location>
        <begin position="609"/>
        <end position="618"/>
    </location>
</feature>
<evidence type="ECO:0000256" key="2">
    <source>
        <dbReference type="ARBA" id="ARBA00011963"/>
    </source>
</evidence>
<feature type="domain" description="Zeta toxin" evidence="8">
    <location>
        <begin position="32"/>
        <end position="220"/>
    </location>
</feature>
<evidence type="ECO:0000256" key="1">
    <source>
        <dbReference type="ARBA" id="ARBA00009104"/>
    </source>
</evidence>
<keyword evidence="3" id="KW-0547">Nucleotide-binding</keyword>
<evidence type="ECO:0000313" key="9">
    <source>
        <dbReference type="EMBL" id="GAA2359489.1"/>
    </source>
</evidence>
<dbReference type="Proteomes" id="UP001500253">
    <property type="component" value="Unassembled WGS sequence"/>
</dbReference>
<gene>
    <name evidence="9" type="ORF">GCM10010246_57000</name>
</gene>
<evidence type="ECO:0000256" key="3">
    <source>
        <dbReference type="ARBA" id="ARBA00022741"/>
    </source>
</evidence>
<keyword evidence="4" id="KW-0067">ATP-binding</keyword>